<evidence type="ECO:0000313" key="2">
    <source>
        <dbReference type="EMBL" id="KAJ7343452.1"/>
    </source>
</evidence>
<sequence>MPSPTARNCGFLGFLRAWVVRLTSPLTRLLKPVTPELPLSTFDLRIHNAAGGPASVHEDATENEQLVLSSPRQQELDFEDPSQNPLGSARSTNGTLQETAYSSEASEPATTAVPTSPPPLLSMATPPLIQMSPPPPCDFPSEICPSLFDHPPLAKENTVMPDSRIGELGKRRGFKGAPLFTPETAKKPSASFLSFSSALSSNTPFSSSTPRAALFTPSTPRTARPKTPLSPSTPRTARPSTPRTPLATVTNLLRTPTLKSPKPPATPMECPVDGQLQLCYDLRDPFSALGHSFYDPEIVCASVPFSNLDMLQAYRRAPSSPARSYKTFFKAVEAASRTEPRIRDTNIYDTMVYSYEAKQTSKKAGRKLPRVSNSTEVGLPRDIQPNGEVEVSQDLGLRPVDICAESLPNTTGPPHEIVIDTLPTTLDAAICDPQGIIVDTRHTNATTYDPQTNATDTPSTIFNAATSDSREFAVTIACVTATPATFPR</sequence>
<organism evidence="2 3">
    <name type="scientific">Mycena albidolilacea</name>
    <dbReference type="NCBI Taxonomy" id="1033008"/>
    <lineage>
        <taxon>Eukaryota</taxon>
        <taxon>Fungi</taxon>
        <taxon>Dikarya</taxon>
        <taxon>Basidiomycota</taxon>
        <taxon>Agaricomycotina</taxon>
        <taxon>Agaricomycetes</taxon>
        <taxon>Agaricomycetidae</taxon>
        <taxon>Agaricales</taxon>
        <taxon>Marasmiineae</taxon>
        <taxon>Mycenaceae</taxon>
        <taxon>Mycena</taxon>
    </lineage>
</organism>
<dbReference type="EMBL" id="JARIHO010000023">
    <property type="protein sequence ID" value="KAJ7343452.1"/>
    <property type="molecule type" value="Genomic_DNA"/>
</dbReference>
<keyword evidence="3" id="KW-1185">Reference proteome</keyword>
<name>A0AAD6ZYC0_9AGAR</name>
<feature type="compositionally biased region" description="Polar residues" evidence="1">
    <location>
        <begin position="81"/>
        <end position="103"/>
    </location>
</feature>
<dbReference type="Proteomes" id="UP001218218">
    <property type="component" value="Unassembled WGS sequence"/>
</dbReference>
<reference evidence="2" key="1">
    <citation type="submission" date="2023-03" db="EMBL/GenBank/DDBJ databases">
        <title>Massive genome expansion in bonnet fungi (Mycena s.s.) driven by repeated elements and novel gene families across ecological guilds.</title>
        <authorList>
            <consortium name="Lawrence Berkeley National Laboratory"/>
            <person name="Harder C.B."/>
            <person name="Miyauchi S."/>
            <person name="Viragh M."/>
            <person name="Kuo A."/>
            <person name="Thoen E."/>
            <person name="Andreopoulos B."/>
            <person name="Lu D."/>
            <person name="Skrede I."/>
            <person name="Drula E."/>
            <person name="Henrissat B."/>
            <person name="Morin E."/>
            <person name="Kohler A."/>
            <person name="Barry K."/>
            <person name="LaButti K."/>
            <person name="Morin E."/>
            <person name="Salamov A."/>
            <person name="Lipzen A."/>
            <person name="Mereny Z."/>
            <person name="Hegedus B."/>
            <person name="Baldrian P."/>
            <person name="Stursova M."/>
            <person name="Weitz H."/>
            <person name="Taylor A."/>
            <person name="Grigoriev I.V."/>
            <person name="Nagy L.G."/>
            <person name="Martin F."/>
            <person name="Kauserud H."/>
        </authorList>
    </citation>
    <scope>NUCLEOTIDE SEQUENCE</scope>
    <source>
        <strain evidence="2">CBHHK002</strain>
    </source>
</reference>
<feature type="region of interest" description="Disordered" evidence="1">
    <location>
        <begin position="63"/>
        <end position="134"/>
    </location>
</feature>
<evidence type="ECO:0000313" key="3">
    <source>
        <dbReference type="Proteomes" id="UP001218218"/>
    </source>
</evidence>
<accession>A0AAD6ZYC0</accession>
<proteinExistence type="predicted"/>
<feature type="region of interest" description="Disordered" evidence="1">
    <location>
        <begin position="203"/>
        <end position="245"/>
    </location>
</feature>
<protein>
    <submittedName>
        <fullName evidence="2">Uncharacterized protein</fullName>
    </submittedName>
</protein>
<feature type="compositionally biased region" description="Polar residues" evidence="1">
    <location>
        <begin position="63"/>
        <end position="73"/>
    </location>
</feature>
<evidence type="ECO:0000256" key="1">
    <source>
        <dbReference type="SAM" id="MobiDB-lite"/>
    </source>
</evidence>
<dbReference type="AlphaFoldDB" id="A0AAD6ZYC0"/>
<gene>
    <name evidence="2" type="ORF">DFH08DRAFT_1081619</name>
</gene>
<feature type="compositionally biased region" description="Low complexity" evidence="1">
    <location>
        <begin position="227"/>
        <end position="245"/>
    </location>
</feature>
<feature type="region of interest" description="Disordered" evidence="1">
    <location>
        <begin position="364"/>
        <end position="384"/>
    </location>
</feature>
<comment type="caution">
    <text evidence="2">The sequence shown here is derived from an EMBL/GenBank/DDBJ whole genome shotgun (WGS) entry which is preliminary data.</text>
</comment>
<feature type="compositionally biased region" description="Low complexity" evidence="1">
    <location>
        <begin position="104"/>
        <end position="114"/>
    </location>
</feature>